<feature type="transmembrane region" description="Helical" evidence="1">
    <location>
        <begin position="176"/>
        <end position="193"/>
    </location>
</feature>
<evidence type="ECO:0000313" key="3">
    <source>
        <dbReference type="Proteomes" id="UP000468581"/>
    </source>
</evidence>
<accession>A0A6P0URG3</accession>
<feature type="transmembrane region" description="Helical" evidence="1">
    <location>
        <begin position="12"/>
        <end position="30"/>
    </location>
</feature>
<keyword evidence="1" id="KW-0812">Transmembrane</keyword>
<dbReference type="Proteomes" id="UP000468581">
    <property type="component" value="Unassembled WGS sequence"/>
</dbReference>
<organism evidence="2 3">
    <name type="scientific">Leptobacterium flavescens</name>
    <dbReference type="NCBI Taxonomy" id="472055"/>
    <lineage>
        <taxon>Bacteria</taxon>
        <taxon>Pseudomonadati</taxon>
        <taxon>Bacteroidota</taxon>
        <taxon>Flavobacteriia</taxon>
        <taxon>Flavobacteriales</taxon>
        <taxon>Flavobacteriaceae</taxon>
        <taxon>Leptobacterium</taxon>
    </lineage>
</organism>
<feature type="transmembrane region" description="Helical" evidence="1">
    <location>
        <begin position="37"/>
        <end position="56"/>
    </location>
</feature>
<dbReference type="EMBL" id="JAABOO010000004">
    <property type="protein sequence ID" value="NER15120.1"/>
    <property type="molecule type" value="Genomic_DNA"/>
</dbReference>
<dbReference type="RefSeq" id="WP_163608418.1">
    <property type="nucleotide sequence ID" value="NZ_JAABOO010000004.1"/>
</dbReference>
<keyword evidence="1" id="KW-0472">Membrane</keyword>
<keyword evidence="1" id="KW-1133">Transmembrane helix</keyword>
<sequence length="248" mass="29210">MKFTNWIKQNSLSLIISISLVVIFLAFVFFSEESFKGLNNLAYFFLYMGISIFSWTLPKNRIFNIIKIILAVPYLILMFLMPFFGFLYASIYGILGPLAAITIFIHYVPEYLFNVDLLFATKLYLVLTIWSIVVVSFSEKIMRRVILIQDNDKPNNRKEKQIDFTLSLINNGIIKYIIYLSFFISLVIFSFTRLNQIEIFDNNDLNTAIIQSFVTFIAFDRLIMNKQLFKFSRIEILKNLMNVWKTYT</sequence>
<feature type="transmembrane region" description="Helical" evidence="1">
    <location>
        <begin position="205"/>
        <end position="223"/>
    </location>
</feature>
<name>A0A6P0URG3_9FLAO</name>
<gene>
    <name evidence="2" type="ORF">GWK08_16820</name>
</gene>
<evidence type="ECO:0000256" key="1">
    <source>
        <dbReference type="SAM" id="Phobius"/>
    </source>
</evidence>
<comment type="caution">
    <text evidence="2">The sequence shown here is derived from an EMBL/GenBank/DDBJ whole genome shotgun (WGS) entry which is preliminary data.</text>
</comment>
<keyword evidence="3" id="KW-1185">Reference proteome</keyword>
<feature type="transmembrane region" description="Helical" evidence="1">
    <location>
        <begin position="87"/>
        <end position="107"/>
    </location>
</feature>
<dbReference type="AlphaFoldDB" id="A0A6P0URG3"/>
<reference evidence="2 3" key="1">
    <citation type="submission" date="2020-01" db="EMBL/GenBank/DDBJ databases">
        <title>Leptobacterium flavescens.</title>
        <authorList>
            <person name="Wang G."/>
        </authorList>
    </citation>
    <scope>NUCLEOTIDE SEQUENCE [LARGE SCALE GENOMIC DNA]</scope>
    <source>
        <strain evidence="2 3">KCTC 22160</strain>
    </source>
</reference>
<proteinExistence type="predicted"/>
<evidence type="ECO:0000313" key="2">
    <source>
        <dbReference type="EMBL" id="NER15120.1"/>
    </source>
</evidence>
<feature type="transmembrane region" description="Helical" evidence="1">
    <location>
        <begin position="119"/>
        <end position="137"/>
    </location>
</feature>
<protein>
    <submittedName>
        <fullName evidence="2">Uncharacterized protein</fullName>
    </submittedName>
</protein>